<name>A0AA39HS57_9BILA</name>
<evidence type="ECO:0000313" key="2">
    <source>
        <dbReference type="EMBL" id="KAK0411070.1"/>
    </source>
</evidence>
<dbReference type="Proteomes" id="UP001175271">
    <property type="component" value="Unassembled WGS sequence"/>
</dbReference>
<protein>
    <submittedName>
        <fullName evidence="2">Uncharacterized protein</fullName>
    </submittedName>
</protein>
<organism evidence="2 3">
    <name type="scientific">Steinernema hermaphroditum</name>
    <dbReference type="NCBI Taxonomy" id="289476"/>
    <lineage>
        <taxon>Eukaryota</taxon>
        <taxon>Metazoa</taxon>
        <taxon>Ecdysozoa</taxon>
        <taxon>Nematoda</taxon>
        <taxon>Chromadorea</taxon>
        <taxon>Rhabditida</taxon>
        <taxon>Tylenchina</taxon>
        <taxon>Panagrolaimomorpha</taxon>
        <taxon>Strongyloidoidea</taxon>
        <taxon>Steinernematidae</taxon>
        <taxon>Steinernema</taxon>
    </lineage>
</organism>
<dbReference type="EMBL" id="JAUCMV010000003">
    <property type="protein sequence ID" value="KAK0411070.1"/>
    <property type="molecule type" value="Genomic_DNA"/>
</dbReference>
<evidence type="ECO:0000313" key="3">
    <source>
        <dbReference type="Proteomes" id="UP001175271"/>
    </source>
</evidence>
<dbReference type="AlphaFoldDB" id="A0AA39HS57"/>
<keyword evidence="3" id="KW-1185">Reference proteome</keyword>
<accession>A0AA39HS57</accession>
<feature type="compositionally biased region" description="Basic and acidic residues" evidence="1">
    <location>
        <begin position="13"/>
        <end position="26"/>
    </location>
</feature>
<proteinExistence type="predicted"/>
<reference evidence="2" key="1">
    <citation type="submission" date="2023-06" db="EMBL/GenBank/DDBJ databases">
        <title>Genomic analysis of the entomopathogenic nematode Steinernema hermaphroditum.</title>
        <authorList>
            <person name="Schwarz E.M."/>
            <person name="Heppert J.K."/>
            <person name="Baniya A."/>
            <person name="Schwartz H.T."/>
            <person name="Tan C.-H."/>
            <person name="Antoshechkin I."/>
            <person name="Sternberg P.W."/>
            <person name="Goodrich-Blair H."/>
            <person name="Dillman A.R."/>
        </authorList>
    </citation>
    <scope>NUCLEOTIDE SEQUENCE</scope>
    <source>
        <strain evidence="2">PS9179</strain>
        <tissue evidence="2">Whole animal</tissue>
    </source>
</reference>
<feature type="region of interest" description="Disordered" evidence="1">
    <location>
        <begin position="1"/>
        <end position="26"/>
    </location>
</feature>
<gene>
    <name evidence="2" type="ORF">QR680_005461</name>
</gene>
<comment type="caution">
    <text evidence="2">The sequence shown here is derived from an EMBL/GenBank/DDBJ whole genome shotgun (WGS) entry which is preliminary data.</text>
</comment>
<sequence>MQDLEAVQEAAEDVGKGPVEDQKEGGKVVNLYGGDRVFQRPKKTTKQTCSAHRTLPLGDFSLNLRSTMIPVALRTSQKNRKTEFRRE</sequence>
<evidence type="ECO:0000256" key="1">
    <source>
        <dbReference type="SAM" id="MobiDB-lite"/>
    </source>
</evidence>